<reference evidence="2" key="1">
    <citation type="submission" date="2021-01" db="EMBL/GenBank/DDBJ databases">
        <title>Caligus Genome Assembly.</title>
        <authorList>
            <person name="Gallardo-Escarate C."/>
        </authorList>
    </citation>
    <scope>NUCLEOTIDE SEQUENCE [LARGE SCALE GENOMIC DNA]</scope>
</reference>
<keyword evidence="2" id="KW-1185">Reference proteome</keyword>
<proteinExistence type="predicted"/>
<sequence>GTPTINIDGGGGARNPEAHEVQWRIHLGRRQLLCMPRISVWNMFKASRSAMAFKLPGPQLGH</sequence>
<feature type="non-terminal residue" evidence="1">
    <location>
        <position position="1"/>
    </location>
</feature>
<gene>
    <name evidence="1" type="ORF">FKW44_024339</name>
</gene>
<dbReference type="EMBL" id="CP045908">
    <property type="protein sequence ID" value="QQP33090.1"/>
    <property type="molecule type" value="Genomic_DNA"/>
</dbReference>
<name>A0A7T8GMQ3_CALRO</name>
<accession>A0A7T8GMQ3</accession>
<organism evidence="1 2">
    <name type="scientific">Caligus rogercresseyi</name>
    <name type="common">Sea louse</name>
    <dbReference type="NCBI Taxonomy" id="217165"/>
    <lineage>
        <taxon>Eukaryota</taxon>
        <taxon>Metazoa</taxon>
        <taxon>Ecdysozoa</taxon>
        <taxon>Arthropoda</taxon>
        <taxon>Crustacea</taxon>
        <taxon>Multicrustacea</taxon>
        <taxon>Hexanauplia</taxon>
        <taxon>Copepoda</taxon>
        <taxon>Siphonostomatoida</taxon>
        <taxon>Caligidae</taxon>
        <taxon>Caligus</taxon>
    </lineage>
</organism>
<protein>
    <submittedName>
        <fullName evidence="1">Uncharacterized protein</fullName>
    </submittedName>
</protein>
<dbReference type="AlphaFoldDB" id="A0A7T8GMQ3"/>
<evidence type="ECO:0000313" key="2">
    <source>
        <dbReference type="Proteomes" id="UP000595437"/>
    </source>
</evidence>
<evidence type="ECO:0000313" key="1">
    <source>
        <dbReference type="EMBL" id="QQP33090.1"/>
    </source>
</evidence>
<dbReference type="Proteomes" id="UP000595437">
    <property type="component" value="Chromosome 19"/>
</dbReference>